<evidence type="ECO:0000256" key="5">
    <source>
        <dbReference type="ARBA" id="ARBA00023062"/>
    </source>
</evidence>
<dbReference type="PROSITE" id="PS00687">
    <property type="entry name" value="ALDEHYDE_DEHYDR_GLU"/>
    <property type="match status" value="1"/>
</dbReference>
<dbReference type="FunFam" id="3.40.605.10:FF:000006">
    <property type="entry name" value="1-pyrroline-5-carboxylate dehydrogenase"/>
    <property type="match status" value="1"/>
</dbReference>
<dbReference type="InterPro" id="IPR016163">
    <property type="entry name" value="Ald_DH_C"/>
</dbReference>
<organism evidence="13">
    <name type="scientific">Melanopsichium pennsylvanicum 4</name>
    <dbReference type="NCBI Taxonomy" id="1398559"/>
    <lineage>
        <taxon>Eukaryota</taxon>
        <taxon>Fungi</taxon>
        <taxon>Dikarya</taxon>
        <taxon>Basidiomycota</taxon>
        <taxon>Ustilaginomycotina</taxon>
        <taxon>Ustilaginomycetes</taxon>
        <taxon>Ustilaginales</taxon>
        <taxon>Ustilaginaceae</taxon>
        <taxon>Melanopsichium</taxon>
    </lineage>
</organism>
<comment type="similarity">
    <text evidence="2 8">Belongs to the aldehyde dehydrogenase family.</text>
</comment>
<dbReference type="UniPathway" id="UPA00261">
    <property type="reaction ID" value="UER00374"/>
</dbReference>
<dbReference type="InterPro" id="IPR029510">
    <property type="entry name" value="Ald_DH_CS_GLU"/>
</dbReference>
<dbReference type="PANTHER" id="PTHR42862:SF1">
    <property type="entry name" value="DELTA-1-PYRROLINE-5-CARBOXYLATE DEHYDROGENASE 2, ISOFORM A-RELATED"/>
    <property type="match status" value="1"/>
</dbReference>
<comment type="pathway">
    <text evidence="1 9">Amino-acid degradation; L-proline degradation into L-glutamate; L-glutamate from L-proline: step 2/2.</text>
</comment>
<name>A0A077R0E7_9BASI</name>
<dbReference type="EMBL" id="HG529531">
    <property type="protein sequence ID" value="CDI52183.1"/>
    <property type="molecule type" value="Genomic_DNA"/>
</dbReference>
<dbReference type="NCBIfam" id="TIGR01236">
    <property type="entry name" value="D1pyr5carbox1"/>
    <property type="match status" value="1"/>
</dbReference>
<dbReference type="PROSITE" id="PS00070">
    <property type="entry name" value="ALDEHYDE_DEHYDR_CYS"/>
    <property type="match status" value="1"/>
</dbReference>
<feature type="region of interest" description="Disordered" evidence="11">
    <location>
        <begin position="1"/>
        <end position="24"/>
    </location>
</feature>
<protein>
    <recommendedName>
        <fullName evidence="9 10">Multifunctional fusion protein</fullName>
    </recommendedName>
    <domain>
        <recommendedName>
            <fullName evidence="10">Delta-1-pyrroline-5-carboxylate dehydrogenase</fullName>
            <shortName evidence="10">P5C dehydrogenase</shortName>
        </recommendedName>
        <alternativeName>
            <fullName evidence="9">L-glutamate gamma-semialdehyde dehydrogenase</fullName>
        </alternativeName>
    </domain>
    <domain>
        <recommendedName>
            <fullName evidence="9">L-glutamate gamma-semialdehyde dehydrogenase</fullName>
            <ecNumber evidence="9">1.2.1.88</ecNumber>
        </recommendedName>
    </domain>
</protein>
<dbReference type="InterPro" id="IPR016161">
    <property type="entry name" value="Ald_DH/histidinol_DH"/>
</dbReference>
<dbReference type="GO" id="GO:0010133">
    <property type="term" value="P:L-proline catabolic process to L-glutamate"/>
    <property type="evidence" value="ECO:0007669"/>
    <property type="project" value="UniProtKB-UniRule"/>
</dbReference>
<evidence type="ECO:0000259" key="12">
    <source>
        <dbReference type="Pfam" id="PF00171"/>
    </source>
</evidence>
<keyword evidence="5 9" id="KW-0642">Proline metabolism</keyword>
<comment type="catalytic activity">
    <reaction evidence="6 9">
        <text>L-glutamate 5-semialdehyde + NAD(+) + H2O = L-glutamate + NADH + 2 H(+)</text>
        <dbReference type="Rhea" id="RHEA:30235"/>
        <dbReference type="ChEBI" id="CHEBI:15377"/>
        <dbReference type="ChEBI" id="CHEBI:15378"/>
        <dbReference type="ChEBI" id="CHEBI:29985"/>
        <dbReference type="ChEBI" id="CHEBI:57540"/>
        <dbReference type="ChEBI" id="CHEBI:57945"/>
        <dbReference type="ChEBI" id="CHEBI:58066"/>
        <dbReference type="EC" id="1.2.1.88"/>
    </reaction>
</comment>
<dbReference type="Gene3D" id="3.40.605.10">
    <property type="entry name" value="Aldehyde Dehydrogenase, Chain A, domain 1"/>
    <property type="match status" value="1"/>
</dbReference>
<dbReference type="FunFam" id="3.40.309.10:FF:000005">
    <property type="entry name" value="1-pyrroline-5-carboxylate dehydrogenase 1"/>
    <property type="match status" value="1"/>
</dbReference>
<dbReference type="InterPro" id="IPR050485">
    <property type="entry name" value="Proline_metab_enzyme"/>
</dbReference>
<feature type="domain" description="Aldehyde dehydrogenase" evidence="12">
    <location>
        <begin position="69"/>
        <end position="526"/>
    </location>
</feature>
<keyword evidence="4 9" id="KW-0520">NAD</keyword>
<dbReference type="Pfam" id="PF00171">
    <property type="entry name" value="Aldedh"/>
    <property type="match status" value="1"/>
</dbReference>
<evidence type="ECO:0000256" key="2">
    <source>
        <dbReference type="ARBA" id="ARBA00009986"/>
    </source>
</evidence>
<evidence type="ECO:0000256" key="8">
    <source>
        <dbReference type="RuleBase" id="RU003345"/>
    </source>
</evidence>
<dbReference type="Gene3D" id="3.40.309.10">
    <property type="entry name" value="Aldehyde Dehydrogenase, Chain A, domain 2"/>
    <property type="match status" value="1"/>
</dbReference>
<accession>A0A077R0E7</accession>
<proteinExistence type="inferred from homology"/>
<dbReference type="CDD" id="cd07123">
    <property type="entry name" value="ALDH_F4-17_P5CDH"/>
    <property type="match status" value="1"/>
</dbReference>
<dbReference type="InterPro" id="IPR016160">
    <property type="entry name" value="Ald_DH_CS_CYS"/>
</dbReference>
<evidence type="ECO:0000256" key="11">
    <source>
        <dbReference type="SAM" id="MobiDB-lite"/>
    </source>
</evidence>
<dbReference type="AlphaFoldDB" id="A0A077R0E7"/>
<sequence length="552" mass="61071">MASVPQAPQMGLFSLPPIKNEPMRNYEPKSEDRIKLQHAVDEMIAAGPVEVPVVINGEKIKTGKLNKQPNPSNHSHILCNYHEADEALVQKAIEGSLKAKIAWENMPWNDRAAIFLKAADLVASKYRYKVLAATMLGQGKNVWQAEIDAAAELCDFYRFSAKYIQELYSSQPPECSPNTWNRTEYRPLEGFVLAVSPFNFLAIAAGNLICAPAMTGNVVVWKPSPMSIYSNYVAYDILREAGLPDGVIQFVPGPAEEIVRAAINHREFAGLHFTGSTHVFRQLWKQIGNNLDKYRGYPRIVGETGGKNFHMVHKSANVDAAVTQSIRAAFEYQGQKCSALSRLYVPKSMWQGEFKQKLLNQIAQISVGPVEQFKHFMGPVIAKHSFEKIMGLIESAKKEGGEVLCGGVGDDSKGWYIQPTVIETKDPKSVTMVNEIFGPVITVYAYPDDEFEQTCHLIDTTTEYALTGSIFSADRYALITASNLLRNASGMMYFNDKCTGAVVGQQPFGGARASGTNDKAGSISIFYRFVSARTIKETTIDPATHIYPSNLE</sequence>
<reference evidence="13" key="1">
    <citation type="journal article" date="2014" name="Genome Biol. Evol.">
        <title>Gene Loss Rather Than Gene Gain Is Associated with a Host Jump from Monocots to Dicots in the Smut Fungus Melanopsichium pennsylvanicum.</title>
        <authorList>
            <person name="Sharma R."/>
            <person name="Mishra B."/>
            <person name="Runge F."/>
            <person name="Thines M."/>
        </authorList>
    </citation>
    <scope>NUCLEOTIDE SEQUENCE</scope>
    <source>
        <strain evidence="13">4</strain>
    </source>
</reference>
<dbReference type="GO" id="GO:0005759">
    <property type="term" value="C:mitochondrial matrix"/>
    <property type="evidence" value="ECO:0007669"/>
    <property type="project" value="TreeGrafter"/>
</dbReference>
<dbReference type="InterPro" id="IPR016162">
    <property type="entry name" value="Ald_DH_N"/>
</dbReference>
<evidence type="ECO:0000313" key="13">
    <source>
        <dbReference type="EMBL" id="CDI52183.1"/>
    </source>
</evidence>
<evidence type="ECO:0000256" key="6">
    <source>
        <dbReference type="ARBA" id="ARBA00048142"/>
    </source>
</evidence>
<keyword evidence="3 8" id="KW-0560">Oxidoreductase</keyword>
<evidence type="ECO:0000256" key="4">
    <source>
        <dbReference type="ARBA" id="ARBA00023027"/>
    </source>
</evidence>
<dbReference type="GO" id="GO:0003842">
    <property type="term" value="F:L-glutamate gamma-semialdehyde dehydrogenase activity"/>
    <property type="evidence" value="ECO:0007669"/>
    <property type="project" value="UniProtKB-UniRule"/>
</dbReference>
<dbReference type="InterPro" id="IPR005931">
    <property type="entry name" value="P5CDH/ALDH4A1"/>
</dbReference>
<dbReference type="SUPFAM" id="SSF53720">
    <property type="entry name" value="ALDH-like"/>
    <property type="match status" value="1"/>
</dbReference>
<evidence type="ECO:0000256" key="1">
    <source>
        <dbReference type="ARBA" id="ARBA00004786"/>
    </source>
</evidence>
<evidence type="ECO:0000256" key="10">
    <source>
        <dbReference type="RuleBase" id="RU366030"/>
    </source>
</evidence>
<feature type="active site" evidence="7">
    <location>
        <position position="303"/>
    </location>
</feature>
<dbReference type="EC" id="1.2.1.88" evidence="9"/>
<evidence type="ECO:0000256" key="9">
    <source>
        <dbReference type="RuleBase" id="RU366016"/>
    </source>
</evidence>
<evidence type="ECO:0000256" key="3">
    <source>
        <dbReference type="ARBA" id="ARBA00023002"/>
    </source>
</evidence>
<evidence type="ECO:0000256" key="7">
    <source>
        <dbReference type="PROSITE-ProRule" id="PRU10007"/>
    </source>
</evidence>
<dbReference type="PANTHER" id="PTHR42862">
    <property type="entry name" value="DELTA-1-PYRROLINE-5-CARBOXYLATE DEHYDROGENASE 1, ISOFORM A-RELATED"/>
    <property type="match status" value="1"/>
</dbReference>
<dbReference type="InterPro" id="IPR015590">
    <property type="entry name" value="Aldehyde_DH_dom"/>
</dbReference>